<evidence type="ECO:0000256" key="3">
    <source>
        <dbReference type="ARBA" id="ARBA00022617"/>
    </source>
</evidence>
<comment type="similarity">
    <text evidence="2">Belongs to the cytochrome P450 family.</text>
</comment>
<dbReference type="PRINTS" id="PR00385">
    <property type="entry name" value="P450"/>
</dbReference>
<keyword evidence="8" id="KW-0812">Transmembrane</keyword>
<keyword evidence="6" id="KW-0408">Iron</keyword>
<proteinExistence type="inferred from homology"/>
<keyword evidence="3" id="KW-0349">Heme</keyword>
<keyword evidence="8" id="KW-0472">Membrane</keyword>
<comment type="caution">
    <text evidence="9">The sequence shown here is derived from an EMBL/GenBank/DDBJ whole genome shotgun (WGS) entry which is preliminary data.</text>
</comment>
<dbReference type="PANTHER" id="PTHR24305">
    <property type="entry name" value="CYTOCHROME P450"/>
    <property type="match status" value="1"/>
</dbReference>
<protein>
    <recommendedName>
        <fullName evidence="11">Pisatin demethylase</fullName>
    </recommendedName>
</protein>
<comment type="cofactor">
    <cofactor evidence="1">
        <name>heme</name>
        <dbReference type="ChEBI" id="CHEBI:30413"/>
    </cofactor>
</comment>
<evidence type="ECO:0000256" key="6">
    <source>
        <dbReference type="ARBA" id="ARBA00023004"/>
    </source>
</evidence>
<evidence type="ECO:0000256" key="8">
    <source>
        <dbReference type="SAM" id="Phobius"/>
    </source>
</evidence>
<dbReference type="EMBL" id="JBAWTH010000250">
    <property type="protein sequence ID" value="KAL2272326.1"/>
    <property type="molecule type" value="Genomic_DNA"/>
</dbReference>
<dbReference type="Pfam" id="PF00067">
    <property type="entry name" value="p450"/>
    <property type="match status" value="1"/>
</dbReference>
<keyword evidence="10" id="KW-1185">Reference proteome</keyword>
<accession>A0ABR4DPM5</accession>
<keyword evidence="5" id="KW-0560">Oxidoreductase</keyword>
<evidence type="ECO:0000256" key="7">
    <source>
        <dbReference type="ARBA" id="ARBA00023033"/>
    </source>
</evidence>
<evidence type="ECO:0000256" key="5">
    <source>
        <dbReference type="ARBA" id="ARBA00023002"/>
    </source>
</evidence>
<dbReference type="InterPro" id="IPR001128">
    <property type="entry name" value="Cyt_P450"/>
</dbReference>
<dbReference type="InterPro" id="IPR050121">
    <property type="entry name" value="Cytochrome_P450_monoxygenase"/>
</dbReference>
<dbReference type="InterPro" id="IPR002401">
    <property type="entry name" value="Cyt_P450_E_grp-I"/>
</dbReference>
<gene>
    <name evidence="9" type="ORF">FJTKL_06939</name>
</gene>
<dbReference type="SUPFAM" id="SSF48264">
    <property type="entry name" value="Cytochrome P450"/>
    <property type="match status" value="1"/>
</dbReference>
<evidence type="ECO:0000256" key="2">
    <source>
        <dbReference type="ARBA" id="ARBA00010617"/>
    </source>
</evidence>
<dbReference type="PANTHER" id="PTHR24305:SF77">
    <property type="entry name" value="CYTOCHROME P450 MONOOXYGENASE"/>
    <property type="match status" value="1"/>
</dbReference>
<evidence type="ECO:0000256" key="1">
    <source>
        <dbReference type="ARBA" id="ARBA00001971"/>
    </source>
</evidence>
<evidence type="ECO:0000313" key="10">
    <source>
        <dbReference type="Proteomes" id="UP001600888"/>
    </source>
</evidence>
<evidence type="ECO:0008006" key="11">
    <source>
        <dbReference type="Google" id="ProtNLM"/>
    </source>
</evidence>
<name>A0ABR4DPM5_9PEZI</name>
<dbReference type="PRINTS" id="PR00463">
    <property type="entry name" value="EP450I"/>
</dbReference>
<keyword evidence="8" id="KW-1133">Transmembrane helix</keyword>
<sequence>MAIELFMASFTWPTTNTVAFLVSAAAVYFLFSAIYTWSRLRKVPGPFLASFSHWWALSAVTGGQEPWVYTALANKYGHLIRVGPRLLLTDDPDVLRRMSAIRSPYGKDASYLSGVRHPEYHTMFSTLDASAHDAIKAKLANPYGGRETLGMEPIVDDMVNALLQNLRNKTSQGAGLSTIINLATIVSYFTLDTITRITFGKAMGFLETDTDVGGLFAGNRSALKYFTIPMQTPWLRGITLSKWFIKTLGPKATDKDGFGVVIGAAQQAVRERYKPEAPDEKDLLGAFIRHGLPEGPCLSEILFAITAGSDTAASTIRCTMLYLMSTPRVYNKLKMVVSEAVSRGEVSSPIKQEEAKAIPYIQAVIYEGLRMRPPVPTMFPKVVPPQGDEIDGKFIPGGTAIGWNLMPMMRSTQHWGRDPDVFRPERFTEAEDKVRMAMERNVDMVFGYGRYGCAGKPLAIMELNKIYFELFRNFDFQLVNPMKPWDSECWAIWSEDNYFVQVTECQAV</sequence>
<dbReference type="Gene3D" id="1.10.630.10">
    <property type="entry name" value="Cytochrome P450"/>
    <property type="match status" value="1"/>
</dbReference>
<evidence type="ECO:0000256" key="4">
    <source>
        <dbReference type="ARBA" id="ARBA00022723"/>
    </source>
</evidence>
<dbReference type="Proteomes" id="UP001600888">
    <property type="component" value="Unassembled WGS sequence"/>
</dbReference>
<reference evidence="9 10" key="1">
    <citation type="submission" date="2024-03" db="EMBL/GenBank/DDBJ databases">
        <title>A high-quality draft genome sequence of Diaporthe vaccinii, a causative agent of upright dieback and viscid rot disease in cranberry plants.</title>
        <authorList>
            <person name="Sarrasin M."/>
            <person name="Lang B.F."/>
            <person name="Burger G."/>
        </authorList>
    </citation>
    <scope>NUCLEOTIDE SEQUENCE [LARGE SCALE GENOMIC DNA]</scope>
    <source>
        <strain evidence="9 10">IS7</strain>
    </source>
</reference>
<keyword evidence="7" id="KW-0503">Monooxygenase</keyword>
<evidence type="ECO:0000313" key="9">
    <source>
        <dbReference type="EMBL" id="KAL2272326.1"/>
    </source>
</evidence>
<feature type="transmembrane region" description="Helical" evidence="8">
    <location>
        <begin position="17"/>
        <end position="37"/>
    </location>
</feature>
<dbReference type="InterPro" id="IPR036396">
    <property type="entry name" value="Cyt_P450_sf"/>
</dbReference>
<dbReference type="CDD" id="cd11060">
    <property type="entry name" value="CYP57A1-like"/>
    <property type="match status" value="1"/>
</dbReference>
<organism evidence="9 10">
    <name type="scientific">Diaporthe vaccinii</name>
    <dbReference type="NCBI Taxonomy" id="105482"/>
    <lineage>
        <taxon>Eukaryota</taxon>
        <taxon>Fungi</taxon>
        <taxon>Dikarya</taxon>
        <taxon>Ascomycota</taxon>
        <taxon>Pezizomycotina</taxon>
        <taxon>Sordariomycetes</taxon>
        <taxon>Sordariomycetidae</taxon>
        <taxon>Diaporthales</taxon>
        <taxon>Diaporthaceae</taxon>
        <taxon>Diaporthe</taxon>
        <taxon>Diaporthe eres species complex</taxon>
    </lineage>
</organism>
<keyword evidence="4" id="KW-0479">Metal-binding</keyword>